<evidence type="ECO:0000313" key="2">
    <source>
        <dbReference type="EMBL" id="TDL24505.1"/>
    </source>
</evidence>
<feature type="non-terminal residue" evidence="2">
    <location>
        <position position="57"/>
    </location>
</feature>
<accession>A0A4Y7QAN7</accession>
<dbReference type="AlphaFoldDB" id="A0A4Y7QAN7"/>
<evidence type="ECO:0000313" key="3">
    <source>
        <dbReference type="Proteomes" id="UP000294933"/>
    </source>
</evidence>
<dbReference type="Proteomes" id="UP000294933">
    <property type="component" value="Unassembled WGS sequence"/>
</dbReference>
<feature type="region of interest" description="Disordered" evidence="1">
    <location>
        <begin position="1"/>
        <end position="57"/>
    </location>
</feature>
<evidence type="ECO:0000256" key="1">
    <source>
        <dbReference type="SAM" id="MobiDB-lite"/>
    </source>
</evidence>
<proteinExistence type="predicted"/>
<feature type="compositionally biased region" description="Polar residues" evidence="1">
    <location>
        <begin position="32"/>
        <end position="57"/>
    </location>
</feature>
<protein>
    <submittedName>
        <fullName evidence="2">Uncharacterized protein</fullName>
    </submittedName>
</protein>
<reference evidence="2 3" key="1">
    <citation type="submission" date="2018-06" db="EMBL/GenBank/DDBJ databases">
        <title>A transcriptomic atlas of mushroom development highlights an independent origin of complex multicellularity.</title>
        <authorList>
            <consortium name="DOE Joint Genome Institute"/>
            <person name="Krizsan K."/>
            <person name="Almasi E."/>
            <person name="Merenyi Z."/>
            <person name="Sahu N."/>
            <person name="Viragh M."/>
            <person name="Koszo T."/>
            <person name="Mondo S."/>
            <person name="Kiss B."/>
            <person name="Balint B."/>
            <person name="Kues U."/>
            <person name="Barry K."/>
            <person name="Hegedus J.C."/>
            <person name="Henrissat B."/>
            <person name="Johnson J."/>
            <person name="Lipzen A."/>
            <person name="Ohm R."/>
            <person name="Nagy I."/>
            <person name="Pangilinan J."/>
            <person name="Yan J."/>
            <person name="Xiong Y."/>
            <person name="Grigoriev I.V."/>
            <person name="Hibbett D.S."/>
            <person name="Nagy L.G."/>
        </authorList>
    </citation>
    <scope>NUCLEOTIDE SEQUENCE [LARGE SCALE GENOMIC DNA]</scope>
    <source>
        <strain evidence="2 3">SZMC22713</strain>
    </source>
</reference>
<keyword evidence="3" id="KW-1185">Reference proteome</keyword>
<sequence length="57" mass="6020">MMNLRNPSTFDSTGHLDTLPDLGSFKVKEKTLSATDGSVGSRANDTPGISSSFNTSK</sequence>
<organism evidence="2 3">
    <name type="scientific">Rickenella mellea</name>
    <dbReference type="NCBI Taxonomy" id="50990"/>
    <lineage>
        <taxon>Eukaryota</taxon>
        <taxon>Fungi</taxon>
        <taxon>Dikarya</taxon>
        <taxon>Basidiomycota</taxon>
        <taxon>Agaricomycotina</taxon>
        <taxon>Agaricomycetes</taxon>
        <taxon>Hymenochaetales</taxon>
        <taxon>Rickenellaceae</taxon>
        <taxon>Rickenella</taxon>
    </lineage>
</organism>
<dbReference type="VEuPathDB" id="FungiDB:BD410DRAFT_896711"/>
<gene>
    <name evidence="2" type="ORF">BD410DRAFT_896711</name>
</gene>
<name>A0A4Y7QAN7_9AGAM</name>
<feature type="compositionally biased region" description="Polar residues" evidence="1">
    <location>
        <begin position="1"/>
        <end position="12"/>
    </location>
</feature>
<dbReference type="EMBL" id="ML170166">
    <property type="protein sequence ID" value="TDL24505.1"/>
    <property type="molecule type" value="Genomic_DNA"/>
</dbReference>